<evidence type="ECO:0000313" key="2">
    <source>
        <dbReference type="Proteomes" id="UP000796761"/>
    </source>
</evidence>
<organism evidence="1 2">
    <name type="scientific">Zosterops borbonicus</name>
    <dbReference type="NCBI Taxonomy" id="364589"/>
    <lineage>
        <taxon>Eukaryota</taxon>
        <taxon>Metazoa</taxon>
        <taxon>Chordata</taxon>
        <taxon>Craniata</taxon>
        <taxon>Vertebrata</taxon>
        <taxon>Euteleostomi</taxon>
        <taxon>Archelosauria</taxon>
        <taxon>Archosauria</taxon>
        <taxon>Dinosauria</taxon>
        <taxon>Saurischia</taxon>
        <taxon>Theropoda</taxon>
        <taxon>Coelurosauria</taxon>
        <taxon>Aves</taxon>
        <taxon>Neognathae</taxon>
        <taxon>Neoaves</taxon>
        <taxon>Telluraves</taxon>
        <taxon>Australaves</taxon>
        <taxon>Passeriformes</taxon>
        <taxon>Sylvioidea</taxon>
        <taxon>Zosteropidae</taxon>
        <taxon>Zosterops</taxon>
    </lineage>
</organism>
<evidence type="ECO:0000313" key="1">
    <source>
        <dbReference type="EMBL" id="TRZ06472.1"/>
    </source>
</evidence>
<dbReference type="OrthoDB" id="9950135at2759"/>
<sequence length="104" mass="12013">MMPLVIKEKNATYQWARDHRVDLTMNSISQVIHNCETCAAIKQAKRVKPLRYGGRWLKYSDDFGNFFDISFDSPEGSVKAPLGSEVEMFLVYRVKFCITSNENE</sequence>
<dbReference type="AlphaFoldDB" id="A0A8K1FWV4"/>
<keyword evidence="2" id="KW-1185">Reference proteome</keyword>
<gene>
    <name evidence="1" type="ORF">HGM15179_020635</name>
</gene>
<accession>A0A8K1FWV4</accession>
<reference evidence="1" key="1">
    <citation type="submission" date="2019-04" db="EMBL/GenBank/DDBJ databases">
        <title>Genome assembly of Zosterops borbonicus 15179.</title>
        <authorList>
            <person name="Leroy T."/>
            <person name="Anselmetti Y."/>
            <person name="Tilak M.-K."/>
            <person name="Nabholz B."/>
        </authorList>
    </citation>
    <scope>NUCLEOTIDE SEQUENCE</scope>
    <source>
        <strain evidence="1">HGM_15179</strain>
        <tissue evidence="1">Muscle</tissue>
    </source>
</reference>
<comment type="caution">
    <text evidence="1">The sequence shown here is derived from an EMBL/GenBank/DDBJ whole genome shotgun (WGS) entry which is preliminary data.</text>
</comment>
<name>A0A8K1FWV4_9PASS</name>
<dbReference type="EMBL" id="SWJQ01002479">
    <property type="protein sequence ID" value="TRZ06472.1"/>
    <property type="molecule type" value="Genomic_DNA"/>
</dbReference>
<dbReference type="Proteomes" id="UP000796761">
    <property type="component" value="Unassembled WGS sequence"/>
</dbReference>
<proteinExistence type="predicted"/>
<protein>
    <recommendedName>
        <fullName evidence="3">Integrase zinc-binding domain-containing protein</fullName>
    </recommendedName>
</protein>
<evidence type="ECO:0008006" key="3">
    <source>
        <dbReference type="Google" id="ProtNLM"/>
    </source>
</evidence>